<evidence type="ECO:0000313" key="9">
    <source>
        <dbReference type="EMBL" id="KKQ91151.1"/>
    </source>
</evidence>
<organism evidence="9 10">
    <name type="scientific">Candidatus Azambacteria bacterium GW2011_GWA2_39_10</name>
    <dbReference type="NCBI Taxonomy" id="1618611"/>
    <lineage>
        <taxon>Bacteria</taxon>
        <taxon>Candidatus Azamiibacteriota</taxon>
    </lineage>
</organism>
<dbReference type="GO" id="GO:0005737">
    <property type="term" value="C:cytoplasm"/>
    <property type="evidence" value="ECO:0007669"/>
    <property type="project" value="UniProtKB-ARBA"/>
</dbReference>
<dbReference type="InterPro" id="IPR000630">
    <property type="entry name" value="Ribosomal_uS8"/>
</dbReference>
<accession>A0A0G0PPC2</accession>
<comment type="function">
    <text evidence="7">One of the primary rRNA binding proteins, it binds directly to 16S rRNA central domain where it helps coordinate assembly of the platform of the 30S subunit.</text>
</comment>
<dbReference type="GO" id="GO:0005840">
    <property type="term" value="C:ribosome"/>
    <property type="evidence" value="ECO:0007669"/>
    <property type="project" value="UniProtKB-KW"/>
</dbReference>
<dbReference type="EMBL" id="LBVT01000023">
    <property type="protein sequence ID" value="KKQ91151.1"/>
    <property type="molecule type" value="Genomic_DNA"/>
</dbReference>
<dbReference type="PROSITE" id="PS00053">
    <property type="entry name" value="RIBOSOMAL_S8"/>
    <property type="match status" value="1"/>
</dbReference>
<dbReference type="PANTHER" id="PTHR11758">
    <property type="entry name" value="40S RIBOSOMAL PROTEIN S15A"/>
    <property type="match status" value="1"/>
</dbReference>
<comment type="subunit">
    <text evidence="7">Part of the 30S ribosomal subunit. Contacts proteins S5 and S12.</text>
</comment>
<evidence type="ECO:0000256" key="3">
    <source>
        <dbReference type="ARBA" id="ARBA00022884"/>
    </source>
</evidence>
<evidence type="ECO:0000313" key="10">
    <source>
        <dbReference type="Proteomes" id="UP000034706"/>
    </source>
</evidence>
<evidence type="ECO:0000256" key="4">
    <source>
        <dbReference type="ARBA" id="ARBA00022980"/>
    </source>
</evidence>
<reference evidence="9 10" key="1">
    <citation type="journal article" date="2015" name="Nature">
        <title>rRNA introns, odd ribosomes, and small enigmatic genomes across a large radiation of phyla.</title>
        <authorList>
            <person name="Brown C.T."/>
            <person name="Hug L.A."/>
            <person name="Thomas B.C."/>
            <person name="Sharon I."/>
            <person name="Castelle C.J."/>
            <person name="Singh A."/>
            <person name="Wilkins M.J."/>
            <person name="Williams K.H."/>
            <person name="Banfield J.F."/>
        </authorList>
    </citation>
    <scope>NUCLEOTIDE SEQUENCE [LARGE SCALE GENOMIC DNA]</scope>
</reference>
<name>A0A0G0PPC2_9BACT</name>
<dbReference type="HAMAP" id="MF_01302_B">
    <property type="entry name" value="Ribosomal_uS8_B"/>
    <property type="match status" value="1"/>
</dbReference>
<keyword evidence="2 7" id="KW-0699">rRNA-binding</keyword>
<dbReference type="FunFam" id="3.30.1370.30:FF:000002">
    <property type="entry name" value="30S ribosomal protein S8"/>
    <property type="match status" value="1"/>
</dbReference>
<dbReference type="NCBIfam" id="NF001109">
    <property type="entry name" value="PRK00136.1"/>
    <property type="match status" value="1"/>
</dbReference>
<dbReference type="Gene3D" id="3.30.1490.10">
    <property type="match status" value="1"/>
</dbReference>
<dbReference type="GO" id="GO:0019843">
    <property type="term" value="F:rRNA binding"/>
    <property type="evidence" value="ECO:0007669"/>
    <property type="project" value="UniProtKB-UniRule"/>
</dbReference>
<keyword evidence="3 7" id="KW-0694">RNA-binding</keyword>
<dbReference type="Gene3D" id="3.30.1370.30">
    <property type="match status" value="1"/>
</dbReference>
<proteinExistence type="inferred from homology"/>
<dbReference type="PATRIC" id="fig|1618611.3.peg.274"/>
<dbReference type="GO" id="GO:1990904">
    <property type="term" value="C:ribonucleoprotein complex"/>
    <property type="evidence" value="ECO:0007669"/>
    <property type="project" value="UniProtKB-KW"/>
</dbReference>
<evidence type="ECO:0000256" key="1">
    <source>
        <dbReference type="ARBA" id="ARBA00006471"/>
    </source>
</evidence>
<sequence>MVDPISDMLTRIRNAQKAEHKSVIMPLSKIKLEIAKILKKEGYIEELKKSDKKEKKLLEINLKYPAAINEIKRISKPGQRVYIKADKIKPVKNGYGISIISTPKGLMTGKEARKASLGGEVLLEVW</sequence>
<gene>
    <name evidence="7" type="primary">rpsH</name>
    <name evidence="9" type="ORF">UT16_C0023G0011</name>
</gene>
<evidence type="ECO:0000256" key="2">
    <source>
        <dbReference type="ARBA" id="ARBA00022730"/>
    </source>
</evidence>
<evidence type="ECO:0000256" key="5">
    <source>
        <dbReference type="ARBA" id="ARBA00023274"/>
    </source>
</evidence>
<keyword evidence="5 7" id="KW-0687">Ribonucleoprotein</keyword>
<dbReference type="InterPro" id="IPR047863">
    <property type="entry name" value="Ribosomal_uS8_CS"/>
</dbReference>
<comment type="caution">
    <text evidence="9">The sequence shown here is derived from an EMBL/GenBank/DDBJ whole genome shotgun (WGS) entry which is preliminary data.</text>
</comment>
<dbReference type="Proteomes" id="UP000034706">
    <property type="component" value="Unassembled WGS sequence"/>
</dbReference>
<dbReference type="Pfam" id="PF00410">
    <property type="entry name" value="Ribosomal_S8"/>
    <property type="match status" value="1"/>
</dbReference>
<comment type="similarity">
    <text evidence="1 7 8">Belongs to the universal ribosomal protein uS8 family.</text>
</comment>
<dbReference type="GO" id="GO:0003735">
    <property type="term" value="F:structural constituent of ribosome"/>
    <property type="evidence" value="ECO:0007669"/>
    <property type="project" value="InterPro"/>
</dbReference>
<keyword evidence="4 7" id="KW-0689">Ribosomal protein</keyword>
<evidence type="ECO:0000256" key="7">
    <source>
        <dbReference type="HAMAP-Rule" id="MF_01302"/>
    </source>
</evidence>
<evidence type="ECO:0000256" key="8">
    <source>
        <dbReference type="RuleBase" id="RU003660"/>
    </source>
</evidence>
<dbReference type="InterPro" id="IPR035987">
    <property type="entry name" value="Ribosomal_uS8_sf"/>
</dbReference>
<protein>
    <recommendedName>
        <fullName evidence="6 7">Small ribosomal subunit protein uS8</fullName>
    </recommendedName>
</protein>
<evidence type="ECO:0000256" key="6">
    <source>
        <dbReference type="ARBA" id="ARBA00035258"/>
    </source>
</evidence>
<dbReference type="SUPFAM" id="SSF56047">
    <property type="entry name" value="Ribosomal protein S8"/>
    <property type="match status" value="1"/>
</dbReference>
<dbReference type="FunFam" id="3.30.1490.10:FF:000001">
    <property type="entry name" value="30S ribosomal protein S8"/>
    <property type="match status" value="1"/>
</dbReference>
<dbReference type="GO" id="GO:0006412">
    <property type="term" value="P:translation"/>
    <property type="evidence" value="ECO:0007669"/>
    <property type="project" value="UniProtKB-UniRule"/>
</dbReference>
<dbReference type="AlphaFoldDB" id="A0A0G0PPC2"/>